<evidence type="ECO:0000313" key="2">
    <source>
        <dbReference type="Proteomes" id="UP001165960"/>
    </source>
</evidence>
<accession>A0ACC2URE2</accession>
<dbReference type="EMBL" id="QTSX02000057">
    <property type="protein sequence ID" value="KAJ9089250.1"/>
    <property type="molecule type" value="Genomic_DNA"/>
</dbReference>
<evidence type="ECO:0000313" key="1">
    <source>
        <dbReference type="EMBL" id="KAJ9089250.1"/>
    </source>
</evidence>
<protein>
    <submittedName>
        <fullName evidence="1">Uncharacterized protein</fullName>
    </submittedName>
</protein>
<proteinExistence type="predicted"/>
<gene>
    <name evidence="1" type="ORF">DSO57_1014795</name>
</gene>
<name>A0ACC2URE2_9FUNG</name>
<reference evidence="1" key="1">
    <citation type="submission" date="2022-04" db="EMBL/GenBank/DDBJ databases">
        <title>Genome of the entomopathogenic fungus Entomophthora muscae.</title>
        <authorList>
            <person name="Elya C."/>
            <person name="Lovett B.R."/>
            <person name="Lee E."/>
            <person name="Macias A.M."/>
            <person name="Hajek A.E."/>
            <person name="De Bivort B.L."/>
            <person name="Kasson M.T."/>
            <person name="De Fine Licht H.H."/>
            <person name="Stajich J.E."/>
        </authorList>
    </citation>
    <scope>NUCLEOTIDE SEQUENCE</scope>
    <source>
        <strain evidence="1">Berkeley</strain>
    </source>
</reference>
<comment type="caution">
    <text evidence="1">The sequence shown here is derived from an EMBL/GenBank/DDBJ whole genome shotgun (WGS) entry which is preliminary data.</text>
</comment>
<dbReference type="Proteomes" id="UP001165960">
    <property type="component" value="Unassembled WGS sequence"/>
</dbReference>
<sequence length="85" mass="9342">MLHHEQEKSISNLGDLVNQVSPTKPALFTKAIQDAAKVKFKTSETKKQLDQISTTILEGAEIKRSKRPGLYALLYSTRTAGGSPE</sequence>
<keyword evidence="2" id="KW-1185">Reference proteome</keyword>
<organism evidence="1 2">
    <name type="scientific">Entomophthora muscae</name>
    <dbReference type="NCBI Taxonomy" id="34485"/>
    <lineage>
        <taxon>Eukaryota</taxon>
        <taxon>Fungi</taxon>
        <taxon>Fungi incertae sedis</taxon>
        <taxon>Zoopagomycota</taxon>
        <taxon>Entomophthoromycotina</taxon>
        <taxon>Entomophthoromycetes</taxon>
        <taxon>Entomophthorales</taxon>
        <taxon>Entomophthoraceae</taxon>
        <taxon>Entomophthora</taxon>
    </lineage>
</organism>